<comment type="caution">
    <text evidence="2">The sequence shown here is derived from an EMBL/GenBank/DDBJ whole genome shotgun (WGS) entry which is preliminary data.</text>
</comment>
<organism evidence="2 3">
    <name type="scientific">Priestia megaterium</name>
    <name type="common">Bacillus megaterium</name>
    <dbReference type="NCBI Taxonomy" id="1404"/>
    <lineage>
        <taxon>Bacteria</taxon>
        <taxon>Bacillati</taxon>
        <taxon>Bacillota</taxon>
        <taxon>Bacilli</taxon>
        <taxon>Bacillales</taxon>
        <taxon>Bacillaceae</taxon>
        <taxon>Priestia</taxon>
    </lineage>
</organism>
<evidence type="ECO:0000313" key="2">
    <source>
        <dbReference type="EMBL" id="GMG72664.1"/>
    </source>
</evidence>
<evidence type="ECO:0000313" key="3">
    <source>
        <dbReference type="Proteomes" id="UP001165240"/>
    </source>
</evidence>
<name>A0AAX6BFV3_PRIMG</name>
<dbReference type="EMBL" id="BSYK01000001">
    <property type="protein sequence ID" value="GMG72664.1"/>
    <property type="molecule type" value="Genomic_DNA"/>
</dbReference>
<protein>
    <recommendedName>
        <fullName evidence="1">Two component regulator three Y domain-containing protein</fullName>
    </recommendedName>
</protein>
<reference evidence="2" key="1">
    <citation type="journal article" date="2024" name="Appl Microbiol">
        <title>Effect of kuratsuki Bacillus and Priestia on Taste of Sake.</title>
        <authorList>
            <person name="Kobayashi K."/>
            <person name="Nishida H."/>
        </authorList>
    </citation>
    <scope>NUCLEOTIDE SEQUENCE</scope>
    <source>
        <strain evidence="2">B-12</strain>
    </source>
</reference>
<accession>A0AAX6BFV3</accession>
<sequence length="132" mass="14686">MKAKLFIPVVAGMLLFAGCSNKEEAASPKKASEQSEVKTELTAVSLKNFGNKRLEVTTKAKGTDVKYAYYIHKDNKAFKKISYSKDSSLKFPLKESGRYKVRVFAKGSDDKKVVKSTNAVNVVIDDKDKKDK</sequence>
<dbReference type="Pfam" id="PF07495">
    <property type="entry name" value="Y_Y_Y"/>
    <property type="match status" value="1"/>
</dbReference>
<dbReference type="PROSITE" id="PS51257">
    <property type="entry name" value="PROKAR_LIPOPROTEIN"/>
    <property type="match status" value="1"/>
</dbReference>
<feature type="domain" description="Two component regulator three Y" evidence="1">
    <location>
        <begin position="61"/>
        <end position="124"/>
    </location>
</feature>
<proteinExistence type="predicted"/>
<evidence type="ECO:0000259" key="1">
    <source>
        <dbReference type="Pfam" id="PF07495"/>
    </source>
</evidence>
<gene>
    <name evidence="2" type="ORF">ShirakiTB12_11320</name>
</gene>
<dbReference type="Proteomes" id="UP001165240">
    <property type="component" value="Unassembled WGS sequence"/>
</dbReference>
<dbReference type="RefSeq" id="WP_064471429.1">
    <property type="nucleotide sequence ID" value="NZ_BSYK01000001.1"/>
</dbReference>
<dbReference type="InterPro" id="IPR011123">
    <property type="entry name" value="Y_Y_Y"/>
</dbReference>
<dbReference type="AlphaFoldDB" id="A0AAX6BFV3"/>